<name>A0A1N6RJP4_9GAMM</name>
<keyword evidence="1" id="KW-0472">Membrane</keyword>
<keyword evidence="1" id="KW-1133">Transmembrane helix</keyword>
<dbReference type="STRING" id="1604334.SAMN05421546_1023"/>
<reference evidence="3" key="1">
    <citation type="submission" date="2017-01" db="EMBL/GenBank/DDBJ databases">
        <authorList>
            <person name="Varghese N."/>
            <person name="Submissions S."/>
        </authorList>
    </citation>
    <scope>NUCLEOTIDE SEQUENCE [LARGE SCALE GENOMIC DNA]</scope>
    <source>
        <strain evidence="3">UM1</strain>
    </source>
</reference>
<evidence type="ECO:0000313" key="2">
    <source>
        <dbReference type="EMBL" id="SIQ29019.1"/>
    </source>
</evidence>
<keyword evidence="1" id="KW-0812">Transmembrane</keyword>
<protein>
    <submittedName>
        <fullName evidence="2">Uncharacterized protein</fullName>
    </submittedName>
</protein>
<gene>
    <name evidence="2" type="ORF">SAMN05421546_1023</name>
</gene>
<accession>A0A1N6RJP4</accession>
<dbReference type="EMBL" id="FTLW01000002">
    <property type="protein sequence ID" value="SIQ29019.1"/>
    <property type="molecule type" value="Genomic_DNA"/>
</dbReference>
<proteinExistence type="predicted"/>
<organism evidence="2 3">
    <name type="scientific">Solilutibacter tolerans</name>
    <dbReference type="NCBI Taxonomy" id="1604334"/>
    <lineage>
        <taxon>Bacteria</taxon>
        <taxon>Pseudomonadati</taxon>
        <taxon>Pseudomonadota</taxon>
        <taxon>Gammaproteobacteria</taxon>
        <taxon>Lysobacterales</taxon>
        <taxon>Lysobacteraceae</taxon>
        <taxon>Solilutibacter</taxon>
    </lineage>
</organism>
<evidence type="ECO:0000256" key="1">
    <source>
        <dbReference type="SAM" id="Phobius"/>
    </source>
</evidence>
<evidence type="ECO:0000313" key="3">
    <source>
        <dbReference type="Proteomes" id="UP000241788"/>
    </source>
</evidence>
<dbReference type="OrthoDB" id="6006818at2"/>
<dbReference type="AlphaFoldDB" id="A0A1N6RJP4"/>
<keyword evidence="3" id="KW-1185">Reference proteome</keyword>
<feature type="transmembrane region" description="Helical" evidence="1">
    <location>
        <begin position="12"/>
        <end position="31"/>
    </location>
</feature>
<sequence>MKKTTQPKKQSGQATVEYTIVLLGAVIILLANPDVISQIVKALKEVYDAFVYAISFSAIPL</sequence>
<dbReference type="Proteomes" id="UP000241788">
    <property type="component" value="Unassembled WGS sequence"/>
</dbReference>
<dbReference type="RefSeq" id="WP_076585911.1">
    <property type="nucleotide sequence ID" value="NZ_FTLW01000002.1"/>
</dbReference>